<evidence type="ECO:0000256" key="4">
    <source>
        <dbReference type="ARBA" id="ARBA00022777"/>
    </source>
</evidence>
<dbReference type="PROSITE" id="PS51285">
    <property type="entry name" value="AGC_KINASE_CTER"/>
    <property type="match status" value="1"/>
</dbReference>
<keyword evidence="5" id="KW-0067">ATP-binding</keyword>
<keyword evidence="4 9" id="KW-0418">Kinase</keyword>
<organism evidence="9 10">
    <name type="scientific">Russula ochroleuca</name>
    <dbReference type="NCBI Taxonomy" id="152965"/>
    <lineage>
        <taxon>Eukaryota</taxon>
        <taxon>Fungi</taxon>
        <taxon>Dikarya</taxon>
        <taxon>Basidiomycota</taxon>
        <taxon>Agaricomycotina</taxon>
        <taxon>Agaricomycetes</taxon>
        <taxon>Russulales</taxon>
        <taxon>Russulaceae</taxon>
        <taxon>Russula</taxon>
    </lineage>
</organism>
<dbReference type="InterPro" id="IPR000961">
    <property type="entry name" value="AGC-kinase_C"/>
</dbReference>
<dbReference type="PROSITE" id="PS50011">
    <property type="entry name" value="PROTEIN_KINASE_DOM"/>
    <property type="match status" value="1"/>
</dbReference>
<evidence type="ECO:0000313" key="10">
    <source>
        <dbReference type="Proteomes" id="UP000759537"/>
    </source>
</evidence>
<feature type="region of interest" description="Disordered" evidence="6">
    <location>
        <begin position="819"/>
        <end position="882"/>
    </location>
</feature>
<feature type="domain" description="AGC-kinase C-terminal" evidence="8">
    <location>
        <begin position="655"/>
        <end position="759"/>
    </location>
</feature>
<accession>A0A9P5MYC3</accession>
<feature type="region of interest" description="Disordered" evidence="6">
    <location>
        <begin position="105"/>
        <end position="133"/>
    </location>
</feature>
<feature type="compositionally biased region" description="Basic and acidic residues" evidence="6">
    <location>
        <begin position="339"/>
        <end position="354"/>
    </location>
</feature>
<evidence type="ECO:0000256" key="3">
    <source>
        <dbReference type="ARBA" id="ARBA00022741"/>
    </source>
</evidence>
<comment type="caution">
    <text evidence="9">The sequence shown here is derived from an EMBL/GenBank/DDBJ whole genome shotgun (WGS) entry which is preliminary data.</text>
</comment>
<dbReference type="EMBL" id="WHVB01000006">
    <property type="protein sequence ID" value="KAF8481668.1"/>
    <property type="molecule type" value="Genomic_DNA"/>
</dbReference>
<reference evidence="9" key="2">
    <citation type="journal article" date="2020" name="Nat. Commun.">
        <title>Large-scale genome sequencing of mycorrhizal fungi provides insights into the early evolution of symbiotic traits.</title>
        <authorList>
            <person name="Miyauchi S."/>
            <person name="Kiss E."/>
            <person name="Kuo A."/>
            <person name="Drula E."/>
            <person name="Kohler A."/>
            <person name="Sanchez-Garcia M."/>
            <person name="Morin E."/>
            <person name="Andreopoulos B."/>
            <person name="Barry K.W."/>
            <person name="Bonito G."/>
            <person name="Buee M."/>
            <person name="Carver A."/>
            <person name="Chen C."/>
            <person name="Cichocki N."/>
            <person name="Clum A."/>
            <person name="Culley D."/>
            <person name="Crous P.W."/>
            <person name="Fauchery L."/>
            <person name="Girlanda M."/>
            <person name="Hayes R.D."/>
            <person name="Keri Z."/>
            <person name="LaButti K."/>
            <person name="Lipzen A."/>
            <person name="Lombard V."/>
            <person name="Magnuson J."/>
            <person name="Maillard F."/>
            <person name="Murat C."/>
            <person name="Nolan M."/>
            <person name="Ohm R.A."/>
            <person name="Pangilinan J."/>
            <person name="Pereira M.F."/>
            <person name="Perotto S."/>
            <person name="Peter M."/>
            <person name="Pfister S."/>
            <person name="Riley R."/>
            <person name="Sitrit Y."/>
            <person name="Stielow J.B."/>
            <person name="Szollosi G."/>
            <person name="Zifcakova L."/>
            <person name="Stursova M."/>
            <person name="Spatafora J.W."/>
            <person name="Tedersoo L."/>
            <person name="Vaario L.M."/>
            <person name="Yamada A."/>
            <person name="Yan M."/>
            <person name="Wang P."/>
            <person name="Xu J."/>
            <person name="Bruns T."/>
            <person name="Baldrian P."/>
            <person name="Vilgalys R."/>
            <person name="Dunand C."/>
            <person name="Henrissat B."/>
            <person name="Grigoriev I.V."/>
            <person name="Hibbett D."/>
            <person name="Nagy L.G."/>
            <person name="Martin F.M."/>
        </authorList>
    </citation>
    <scope>NUCLEOTIDE SEQUENCE</scope>
    <source>
        <strain evidence="9">Prilba</strain>
    </source>
</reference>
<dbReference type="SMART" id="SM00133">
    <property type="entry name" value="S_TK_X"/>
    <property type="match status" value="1"/>
</dbReference>
<keyword evidence="10" id="KW-1185">Reference proteome</keyword>
<feature type="compositionally biased region" description="Acidic residues" evidence="6">
    <location>
        <begin position="757"/>
        <end position="772"/>
    </location>
</feature>
<protein>
    <submittedName>
        <fullName evidence="9">Kinase-like domain-containing protein</fullName>
    </submittedName>
</protein>
<evidence type="ECO:0000313" key="9">
    <source>
        <dbReference type="EMBL" id="KAF8481668.1"/>
    </source>
</evidence>
<proteinExistence type="predicted"/>
<feature type="compositionally biased region" description="Polar residues" evidence="6">
    <location>
        <begin position="722"/>
        <end position="736"/>
    </location>
</feature>
<dbReference type="Gene3D" id="1.10.510.10">
    <property type="entry name" value="Transferase(Phosphotransferase) domain 1"/>
    <property type="match status" value="1"/>
</dbReference>
<dbReference type="FunFam" id="3.30.200.20:FF:000743">
    <property type="entry name" value="Non-specific serine/threonine protein kinase"/>
    <property type="match status" value="1"/>
</dbReference>
<keyword evidence="3" id="KW-0547">Nucleotide-binding</keyword>
<evidence type="ECO:0000256" key="2">
    <source>
        <dbReference type="ARBA" id="ARBA00022679"/>
    </source>
</evidence>
<dbReference type="OrthoDB" id="63267at2759"/>
<reference evidence="9" key="1">
    <citation type="submission" date="2019-10" db="EMBL/GenBank/DDBJ databases">
        <authorList>
            <consortium name="DOE Joint Genome Institute"/>
            <person name="Kuo A."/>
            <person name="Miyauchi S."/>
            <person name="Kiss E."/>
            <person name="Drula E."/>
            <person name="Kohler A."/>
            <person name="Sanchez-Garcia M."/>
            <person name="Andreopoulos B."/>
            <person name="Barry K.W."/>
            <person name="Bonito G."/>
            <person name="Buee M."/>
            <person name="Carver A."/>
            <person name="Chen C."/>
            <person name="Cichocki N."/>
            <person name="Clum A."/>
            <person name="Culley D."/>
            <person name="Crous P.W."/>
            <person name="Fauchery L."/>
            <person name="Girlanda M."/>
            <person name="Hayes R."/>
            <person name="Keri Z."/>
            <person name="LaButti K."/>
            <person name="Lipzen A."/>
            <person name="Lombard V."/>
            <person name="Magnuson J."/>
            <person name="Maillard F."/>
            <person name="Morin E."/>
            <person name="Murat C."/>
            <person name="Nolan M."/>
            <person name="Ohm R."/>
            <person name="Pangilinan J."/>
            <person name="Pereira M."/>
            <person name="Perotto S."/>
            <person name="Peter M."/>
            <person name="Riley R."/>
            <person name="Sitrit Y."/>
            <person name="Stielow B."/>
            <person name="Szollosi G."/>
            <person name="Zifcakova L."/>
            <person name="Stursova M."/>
            <person name="Spatafora J.W."/>
            <person name="Tedersoo L."/>
            <person name="Vaario L.-M."/>
            <person name="Yamada A."/>
            <person name="Yan M."/>
            <person name="Wang P."/>
            <person name="Xu J."/>
            <person name="Bruns T."/>
            <person name="Baldrian P."/>
            <person name="Vilgalys R."/>
            <person name="Henrissat B."/>
            <person name="Grigoriev I.V."/>
            <person name="Hibbett D."/>
            <person name="Nagy L.G."/>
            <person name="Martin F.M."/>
        </authorList>
    </citation>
    <scope>NUCLEOTIDE SEQUENCE</scope>
    <source>
        <strain evidence="9">Prilba</strain>
    </source>
</reference>
<keyword evidence="2" id="KW-0808">Transferase</keyword>
<dbReference type="AlphaFoldDB" id="A0A9P5MYC3"/>
<feature type="compositionally biased region" description="Acidic residues" evidence="6">
    <location>
        <begin position="858"/>
        <end position="871"/>
    </location>
</feature>
<feature type="region of interest" description="Disordered" evidence="6">
    <location>
        <begin position="757"/>
        <end position="779"/>
    </location>
</feature>
<feature type="compositionally biased region" description="Basic and acidic residues" evidence="6">
    <location>
        <begin position="706"/>
        <end position="720"/>
    </location>
</feature>
<dbReference type="GO" id="GO:0004674">
    <property type="term" value="F:protein serine/threonine kinase activity"/>
    <property type="evidence" value="ECO:0007669"/>
    <property type="project" value="UniProtKB-KW"/>
</dbReference>
<evidence type="ECO:0000256" key="6">
    <source>
        <dbReference type="SAM" id="MobiDB-lite"/>
    </source>
</evidence>
<keyword evidence="1" id="KW-0723">Serine/threonine-protein kinase</keyword>
<evidence type="ECO:0000256" key="5">
    <source>
        <dbReference type="ARBA" id="ARBA00022840"/>
    </source>
</evidence>
<evidence type="ECO:0000259" key="8">
    <source>
        <dbReference type="PROSITE" id="PS51285"/>
    </source>
</evidence>
<feature type="compositionally biased region" description="Polar residues" evidence="6">
    <location>
        <begin position="110"/>
        <end position="126"/>
    </location>
</feature>
<dbReference type="GO" id="GO:0005524">
    <property type="term" value="F:ATP binding"/>
    <property type="evidence" value="ECO:0007669"/>
    <property type="project" value="UniProtKB-KW"/>
</dbReference>
<sequence length="894" mass="99078">MTTTRERQSPPTHREARRIDAQDDSWTVSVAENPHRLHRPSSYTLYVKTPTHNLTLSRTARELVELDHKLHDAHPTVSRPALPIDPSALPQPTKRKSVILNKLSRLASPASKSSGTRNNASHCTTNPSSPVTSTLSTLVVSSKAEIADPLLGAVAVGASNSANPTITSLAAYLTTLSNDQVFRQALPWKRFVRVRTDDLERVRVERALRRVRSDVAARITSPNTANVRMHNSSVLHDANRRGTDHEPREAGTHEQEDSLTQDTEPSPAHDNSEAPDSTSTSASARSMIEIEALARSHTLVNGVPPPPVNHVVDPIPSTPPPSRIPHSQIKTTSASASSTKDDSPVNPSRAKERGSCKVQVSDFEMMRVLGKGCAGKVLLVRHKSSSDLYALKAITKRHVLARQELQHTLTEQVVLRRMAAEGSDPFVVKLWWSFHDKENLYLVMDFHPGGDLATQLARWGRLGRDRARFYAAEIVEGVEGLHAAGVIHRDLKPEDILIAADGHIILTDFGQSKEFPRRSTPHPTPGTQPIAGTPHWMKDDKELATPCPPCHADTTSTFCGTAEYLAPEVIQGLPYSYEVDWWSFGTMLYEMLTGITPFWADNHSDMYVRILQDELQFPEDRVMDQDTKSLIRGLLQRNPALRISEPRIKRHPYFSMIDWSHVHYKRYIPPYIPPIDPSNASDTQNFDETFLDMEPVINDENDLDTDQERRQTDQDPRDGDDSVTTLSQSHGSSAHPTNVLVDVFDGYSFNGRNSVLLDDEDVSDDNDDDDDARDVAGHSIPVELNGITTVAPDHDEPMPKPELSPIETTVKPASVADATSRAREDIPACASKPPISPVKAATEAASTGPNNHHKESDLSELDGDLPDTNDGDDVRAVHDEGEDDWYFIEADVWR</sequence>
<dbReference type="InterPro" id="IPR045270">
    <property type="entry name" value="STKc_AGC"/>
</dbReference>
<name>A0A9P5MYC3_9AGAM</name>
<evidence type="ECO:0000256" key="1">
    <source>
        <dbReference type="ARBA" id="ARBA00022527"/>
    </source>
</evidence>
<dbReference type="InterPro" id="IPR011009">
    <property type="entry name" value="Kinase-like_dom_sf"/>
</dbReference>
<feature type="region of interest" description="Disordered" evidence="6">
    <location>
        <begin position="1"/>
        <end position="22"/>
    </location>
</feature>
<dbReference type="Gene3D" id="3.30.200.20">
    <property type="entry name" value="Phosphorylase Kinase, domain 1"/>
    <property type="match status" value="1"/>
</dbReference>
<feature type="compositionally biased region" description="Polar residues" evidence="6">
    <location>
        <begin position="222"/>
        <end position="234"/>
    </location>
</feature>
<dbReference type="InterPro" id="IPR000719">
    <property type="entry name" value="Prot_kinase_dom"/>
</dbReference>
<feature type="compositionally biased region" description="Polar residues" evidence="6">
    <location>
        <begin position="274"/>
        <end position="284"/>
    </location>
</feature>
<dbReference type="Pfam" id="PF00069">
    <property type="entry name" value="Pkinase"/>
    <property type="match status" value="1"/>
</dbReference>
<evidence type="ECO:0000259" key="7">
    <source>
        <dbReference type="PROSITE" id="PS50011"/>
    </source>
</evidence>
<gene>
    <name evidence="9" type="ORF">DFH94DRAFT_691313</name>
</gene>
<dbReference type="SUPFAM" id="SSF56112">
    <property type="entry name" value="Protein kinase-like (PK-like)"/>
    <property type="match status" value="1"/>
</dbReference>
<feature type="compositionally biased region" description="Basic and acidic residues" evidence="6">
    <location>
        <begin position="237"/>
        <end position="256"/>
    </location>
</feature>
<dbReference type="PANTHER" id="PTHR24351">
    <property type="entry name" value="RIBOSOMAL PROTEIN S6 KINASE"/>
    <property type="match status" value="1"/>
</dbReference>
<feature type="domain" description="Protein kinase" evidence="7">
    <location>
        <begin position="363"/>
        <end position="654"/>
    </location>
</feature>
<feature type="region of interest" description="Disordered" evidence="6">
    <location>
        <begin position="222"/>
        <end position="284"/>
    </location>
</feature>
<feature type="region of interest" description="Disordered" evidence="6">
    <location>
        <begin position="694"/>
        <end position="737"/>
    </location>
</feature>
<dbReference type="CDD" id="cd05123">
    <property type="entry name" value="STKc_AGC"/>
    <property type="match status" value="1"/>
</dbReference>
<feature type="compositionally biased region" description="Basic and acidic residues" evidence="6">
    <location>
        <begin position="1"/>
        <end position="21"/>
    </location>
</feature>
<dbReference type="Proteomes" id="UP000759537">
    <property type="component" value="Unassembled WGS sequence"/>
</dbReference>
<feature type="region of interest" description="Disordered" evidence="6">
    <location>
        <begin position="299"/>
        <end position="354"/>
    </location>
</feature>